<protein>
    <submittedName>
        <fullName evidence="2 3 4">SLAM family member 7</fullName>
    </submittedName>
</protein>
<reference evidence="4" key="3">
    <citation type="submission" date="2025-05" db="UniProtKB">
        <authorList>
            <consortium name="Ensembl"/>
        </authorList>
    </citation>
    <scope>IDENTIFICATION</scope>
    <source>
        <strain evidence="4">Hereford</strain>
    </source>
</reference>
<dbReference type="EMBL" id="HQ728434">
    <property type="protein sequence ID" value="AEK94584.1"/>
    <property type="molecule type" value="mRNA"/>
</dbReference>
<feature type="chain" id="PRO_5010116377" evidence="1">
    <location>
        <begin position="22"/>
        <end position="47"/>
    </location>
</feature>
<evidence type="ECO:0000313" key="3">
    <source>
        <dbReference type="EMBL" id="AEK94586.1"/>
    </source>
</evidence>
<dbReference type="VGNC" id="VGNC:34655">
    <property type="gene designation" value="SLAMF7"/>
</dbReference>
<evidence type="ECO:0000256" key="1">
    <source>
        <dbReference type="SAM" id="SignalP"/>
    </source>
</evidence>
<dbReference type="Ensembl" id="ENSBTAT00000107452.1">
    <property type="protein sequence ID" value="ENSBTAP00000077074.1"/>
    <property type="gene ID" value="ENSBTAG00000001197.8"/>
</dbReference>
<keyword evidence="1" id="KW-0732">Signal</keyword>
<sequence>MLGAPACFIFLLCQLTGPAASGIPKKLVGAIAKNSRQKSPCHSDPKA</sequence>
<reference evidence="3" key="1">
    <citation type="journal article" date="2012" name="Mol. Biol. Rep.">
        <title>Alternative splicing and mRNA expression analysis of bovine SLAMF7 gene in healthy and mastitis mammary tissues.</title>
        <authorList>
            <person name="Ju Z."/>
            <person name="Wang C."/>
            <person name="Li Q."/>
            <person name="Hou M."/>
            <person name="Gao S."/>
            <person name="Hou Q."/>
            <person name="Li J."/>
            <person name="Huang J."/>
            <person name="Zhong J."/>
        </authorList>
    </citation>
    <scope>NUCLEOTIDE SEQUENCE</scope>
    <source>
        <tissue evidence="3">Mammary tissues</tissue>
    </source>
</reference>
<proteinExistence type="evidence at transcript level"/>
<reference evidence="4 5" key="2">
    <citation type="submission" date="2018-03" db="EMBL/GenBank/DDBJ databases">
        <title>ARS-UCD1.2.</title>
        <authorList>
            <person name="Rosen B.D."/>
            <person name="Bickhart D.M."/>
            <person name="Koren S."/>
            <person name="Schnabel R.D."/>
            <person name="Hall R."/>
            <person name="Zimin A."/>
            <person name="Dreischer C."/>
            <person name="Schultheiss S."/>
            <person name="Schroeder S.G."/>
            <person name="Elsik C.G."/>
            <person name="Couldrey C."/>
            <person name="Liu G.E."/>
            <person name="Van Tassell C.P."/>
            <person name="Phillippy A.M."/>
            <person name="Smith T.P.L."/>
            <person name="Medrano J.F."/>
        </authorList>
    </citation>
    <scope>NUCLEOTIDE SEQUENCE [LARGE SCALE GENOMIC DNA]</scope>
    <source>
        <strain evidence="4 5">Hereford</strain>
    </source>
</reference>
<evidence type="ECO:0000313" key="2">
    <source>
        <dbReference type="EMBL" id="AEK94584.1"/>
    </source>
</evidence>
<dbReference type="GeneTree" id="ENSGT01030000234540"/>
<name>G0YQL2_BOVIN</name>
<dbReference type="EMBL" id="HQ728436">
    <property type="protein sequence ID" value="AEK94586.1"/>
    <property type="molecule type" value="mRNA"/>
</dbReference>
<organism evidence="3">
    <name type="scientific">Bos taurus</name>
    <name type="common">Bovine</name>
    <dbReference type="NCBI Taxonomy" id="9913"/>
    <lineage>
        <taxon>Eukaryota</taxon>
        <taxon>Metazoa</taxon>
        <taxon>Chordata</taxon>
        <taxon>Craniata</taxon>
        <taxon>Vertebrata</taxon>
        <taxon>Euteleostomi</taxon>
        <taxon>Mammalia</taxon>
        <taxon>Eutheria</taxon>
        <taxon>Laurasiatheria</taxon>
        <taxon>Artiodactyla</taxon>
        <taxon>Ruminantia</taxon>
        <taxon>Pecora</taxon>
        <taxon>Bovidae</taxon>
        <taxon>Bovinae</taxon>
        <taxon>Bos</taxon>
    </lineage>
</organism>
<keyword evidence="5" id="KW-1185">Reference proteome</keyword>
<dbReference type="VEuPathDB" id="HostDB:ENSBTAG00000001197"/>
<gene>
    <name evidence="3 4 6" type="primary">SLAMF7</name>
</gene>
<dbReference type="OrthoDB" id="8963224at2759"/>
<evidence type="ECO:0000313" key="5">
    <source>
        <dbReference type="Proteomes" id="UP000009136"/>
    </source>
</evidence>
<evidence type="ECO:0000313" key="4">
    <source>
        <dbReference type="Ensembl" id="ENSBTAP00000077074.1"/>
    </source>
</evidence>
<feature type="signal peptide" evidence="1">
    <location>
        <begin position="1"/>
        <end position="21"/>
    </location>
</feature>
<dbReference type="Proteomes" id="UP000009136">
    <property type="component" value="Chromosome 3"/>
</dbReference>
<dbReference type="AlphaFoldDB" id="G0YQL2"/>
<dbReference type="Bgee" id="ENSBTAG00000001197">
    <property type="expression patterns" value="Expressed in spleen and 91 other cell types or tissues"/>
</dbReference>
<accession>G0YQL2</accession>
<evidence type="ECO:0000313" key="6">
    <source>
        <dbReference type="VGNC" id="VGNC:34655"/>
    </source>
</evidence>